<reference evidence="2 3" key="1">
    <citation type="journal article" date="2019" name="Commun. Biol.">
        <title>The bagworm genome reveals a unique fibroin gene that provides high tensile strength.</title>
        <authorList>
            <person name="Kono N."/>
            <person name="Nakamura H."/>
            <person name="Ohtoshi R."/>
            <person name="Tomita M."/>
            <person name="Numata K."/>
            <person name="Arakawa K."/>
        </authorList>
    </citation>
    <scope>NUCLEOTIDE SEQUENCE [LARGE SCALE GENOMIC DNA]</scope>
</reference>
<organism evidence="2 3">
    <name type="scientific">Eumeta variegata</name>
    <name type="common">Bagworm moth</name>
    <name type="synonym">Eumeta japonica</name>
    <dbReference type="NCBI Taxonomy" id="151549"/>
    <lineage>
        <taxon>Eukaryota</taxon>
        <taxon>Metazoa</taxon>
        <taxon>Ecdysozoa</taxon>
        <taxon>Arthropoda</taxon>
        <taxon>Hexapoda</taxon>
        <taxon>Insecta</taxon>
        <taxon>Pterygota</taxon>
        <taxon>Neoptera</taxon>
        <taxon>Endopterygota</taxon>
        <taxon>Lepidoptera</taxon>
        <taxon>Glossata</taxon>
        <taxon>Ditrysia</taxon>
        <taxon>Tineoidea</taxon>
        <taxon>Psychidae</taxon>
        <taxon>Oiketicinae</taxon>
        <taxon>Eumeta</taxon>
    </lineage>
</organism>
<evidence type="ECO:0000313" key="3">
    <source>
        <dbReference type="Proteomes" id="UP000299102"/>
    </source>
</evidence>
<dbReference type="EMBL" id="BGZK01000729">
    <property type="protein sequence ID" value="GBP58203.1"/>
    <property type="molecule type" value="Genomic_DNA"/>
</dbReference>
<name>A0A4C1X4Y0_EUMVA</name>
<feature type="region of interest" description="Disordered" evidence="1">
    <location>
        <begin position="1"/>
        <end position="23"/>
    </location>
</feature>
<gene>
    <name evidence="2" type="ORF">EVAR_87781_1</name>
</gene>
<evidence type="ECO:0000313" key="2">
    <source>
        <dbReference type="EMBL" id="GBP58203.1"/>
    </source>
</evidence>
<accession>A0A4C1X4Y0</accession>
<protein>
    <submittedName>
        <fullName evidence="2">Uncharacterized protein</fullName>
    </submittedName>
</protein>
<dbReference type="AlphaFoldDB" id="A0A4C1X4Y0"/>
<sequence>MNDSKLHSLHPYRRNALAPVPRSLQTIRSGYTRHSRGTSRPMRYVRAVAGLLERDYGTAVACSARARSTRRADLTSRLSKGVGHSQRCQVDNSREENVRPLCAVAENSRRCRRDRLLQWSLDGLLTHPLVGEWVEDDLLRRQSPIRLPSTRFGDSRPALSRCPGIRDCFYYKVSLRHDVKLFTRAKE</sequence>
<evidence type="ECO:0000256" key="1">
    <source>
        <dbReference type="SAM" id="MobiDB-lite"/>
    </source>
</evidence>
<dbReference type="Proteomes" id="UP000299102">
    <property type="component" value="Unassembled WGS sequence"/>
</dbReference>
<comment type="caution">
    <text evidence="2">The sequence shown here is derived from an EMBL/GenBank/DDBJ whole genome shotgun (WGS) entry which is preliminary data.</text>
</comment>
<proteinExistence type="predicted"/>
<keyword evidence="3" id="KW-1185">Reference proteome</keyword>